<feature type="compositionally biased region" description="Acidic residues" evidence="1">
    <location>
        <begin position="206"/>
        <end position="215"/>
    </location>
</feature>
<reference evidence="2 3" key="1">
    <citation type="journal article" date="2016" name="Genome Biol. Evol.">
        <title>Divergent and convergent evolution of fungal pathogenicity.</title>
        <authorList>
            <person name="Shang Y."/>
            <person name="Xiao G."/>
            <person name="Zheng P."/>
            <person name="Cen K."/>
            <person name="Zhan S."/>
            <person name="Wang C."/>
        </authorList>
    </citation>
    <scope>NUCLEOTIDE SEQUENCE [LARGE SCALE GENOMIC DNA]</scope>
    <source>
        <strain evidence="2 3">RCEF 264</strain>
    </source>
</reference>
<dbReference type="AlphaFoldDB" id="A0A162IC28"/>
<evidence type="ECO:0000256" key="1">
    <source>
        <dbReference type="SAM" id="MobiDB-lite"/>
    </source>
</evidence>
<organism evidence="2 3">
    <name type="scientific">Niveomyces insectorum RCEF 264</name>
    <dbReference type="NCBI Taxonomy" id="1081102"/>
    <lineage>
        <taxon>Eukaryota</taxon>
        <taxon>Fungi</taxon>
        <taxon>Dikarya</taxon>
        <taxon>Ascomycota</taxon>
        <taxon>Pezizomycotina</taxon>
        <taxon>Sordariomycetes</taxon>
        <taxon>Hypocreomycetidae</taxon>
        <taxon>Hypocreales</taxon>
        <taxon>Cordycipitaceae</taxon>
        <taxon>Niveomyces</taxon>
    </lineage>
</organism>
<evidence type="ECO:0000313" key="3">
    <source>
        <dbReference type="Proteomes" id="UP000076874"/>
    </source>
</evidence>
<name>A0A162IC28_9HYPO</name>
<proteinExistence type="predicted"/>
<dbReference type="Proteomes" id="UP000076874">
    <property type="component" value="Unassembled WGS sequence"/>
</dbReference>
<feature type="region of interest" description="Disordered" evidence="1">
    <location>
        <begin position="125"/>
        <end position="149"/>
    </location>
</feature>
<dbReference type="EMBL" id="AZHD01000021">
    <property type="protein sequence ID" value="OAA54985.1"/>
    <property type="molecule type" value="Genomic_DNA"/>
</dbReference>
<accession>A0A162IC28</accession>
<sequence length="241" mass="25462">MDAVGLWLASPSYLVQQLASSPLPWYDLPHPERSGILQHPAGVLQHPACVLHNPPAEPVHTHHSEHRGQPCADSNAEQALASLLGAGDPTAPPPVLSTWIGRRWPDHDVPSLATSVTSIDSVNIVSITPSTPSPPTRHPPASDLASPHADDAARLHVPRTDQLAVTLQSALVSSRLSPFAFLISILRGPEAGNRANAETSSSSDNNNDDDDDDDSNSSSRRGHSLFSGPPPIAPSSDVVTH</sequence>
<gene>
    <name evidence="2" type="ORF">SPI_08489</name>
</gene>
<protein>
    <submittedName>
        <fullName evidence="2">Uncharacterized protein</fullName>
    </submittedName>
</protein>
<comment type="caution">
    <text evidence="2">The sequence shown here is derived from an EMBL/GenBank/DDBJ whole genome shotgun (WGS) entry which is preliminary data.</text>
</comment>
<evidence type="ECO:0000313" key="2">
    <source>
        <dbReference type="EMBL" id="OAA54985.1"/>
    </source>
</evidence>
<feature type="region of interest" description="Disordered" evidence="1">
    <location>
        <begin position="192"/>
        <end position="241"/>
    </location>
</feature>
<keyword evidence="3" id="KW-1185">Reference proteome</keyword>